<keyword evidence="5" id="KW-1278">Translocase</keyword>
<dbReference type="PANTHER" id="PTHR24092">
    <property type="entry name" value="PROBABLE PHOSPHOLIPID-TRANSPORTING ATPASE"/>
    <property type="match status" value="1"/>
</dbReference>
<dbReference type="InterPro" id="IPR023214">
    <property type="entry name" value="HAD_sf"/>
</dbReference>
<dbReference type="GO" id="GO:0045332">
    <property type="term" value="P:phospholipid translocation"/>
    <property type="evidence" value="ECO:0007669"/>
    <property type="project" value="TreeGrafter"/>
</dbReference>
<keyword evidence="3" id="KW-0479">Metal-binding</keyword>
<dbReference type="InterPro" id="IPR036412">
    <property type="entry name" value="HAD-like_sf"/>
</dbReference>
<dbReference type="SUPFAM" id="SSF81665">
    <property type="entry name" value="Calcium ATPase, transmembrane domain M"/>
    <property type="match status" value="1"/>
</dbReference>
<dbReference type="Pfam" id="PF16212">
    <property type="entry name" value="PhoLip_ATPase_C"/>
    <property type="match status" value="2"/>
</dbReference>
<dbReference type="SUPFAM" id="SSF81660">
    <property type="entry name" value="Metal cation-transporting ATPase, ATP-binding domain N"/>
    <property type="match status" value="1"/>
</dbReference>
<dbReference type="InterPro" id="IPR018303">
    <property type="entry name" value="ATPase_P-typ_P_site"/>
</dbReference>
<feature type="domain" description="P-type ATPase N-terminal" evidence="9">
    <location>
        <begin position="55"/>
        <end position="120"/>
    </location>
</feature>
<dbReference type="NCBIfam" id="TIGR01494">
    <property type="entry name" value="ATPase_P-type"/>
    <property type="match status" value="1"/>
</dbReference>
<feature type="transmembrane region" description="Helical" evidence="8">
    <location>
        <begin position="293"/>
        <end position="311"/>
    </location>
</feature>
<evidence type="ECO:0000256" key="5">
    <source>
        <dbReference type="ARBA" id="ARBA00022967"/>
    </source>
</evidence>
<dbReference type="Gene3D" id="3.40.1110.10">
    <property type="entry name" value="Calcium-transporting ATPase, cytoplasmic domain N"/>
    <property type="match status" value="1"/>
</dbReference>
<evidence type="ECO:0000313" key="11">
    <source>
        <dbReference type="EMBL" id="KAK3008995.1"/>
    </source>
</evidence>
<name>A0AA88VHR3_9ASTE</name>
<evidence type="ECO:0000256" key="8">
    <source>
        <dbReference type="SAM" id="Phobius"/>
    </source>
</evidence>
<organism evidence="11 12">
    <name type="scientific">Escallonia herrerae</name>
    <dbReference type="NCBI Taxonomy" id="1293975"/>
    <lineage>
        <taxon>Eukaryota</taxon>
        <taxon>Viridiplantae</taxon>
        <taxon>Streptophyta</taxon>
        <taxon>Embryophyta</taxon>
        <taxon>Tracheophyta</taxon>
        <taxon>Spermatophyta</taxon>
        <taxon>Magnoliopsida</taxon>
        <taxon>eudicotyledons</taxon>
        <taxon>Gunneridae</taxon>
        <taxon>Pentapetalae</taxon>
        <taxon>asterids</taxon>
        <taxon>campanulids</taxon>
        <taxon>Escalloniales</taxon>
        <taxon>Escalloniaceae</taxon>
        <taxon>Escallonia</taxon>
    </lineage>
</organism>
<dbReference type="SUPFAM" id="SSF56784">
    <property type="entry name" value="HAD-like"/>
    <property type="match status" value="1"/>
</dbReference>
<dbReference type="InterPro" id="IPR023298">
    <property type="entry name" value="ATPase_P-typ_TM_dom_sf"/>
</dbReference>
<evidence type="ECO:0000256" key="1">
    <source>
        <dbReference type="ARBA" id="ARBA00004141"/>
    </source>
</evidence>
<dbReference type="InterPro" id="IPR023299">
    <property type="entry name" value="ATPase_P-typ_cyto_dom_N"/>
</dbReference>
<evidence type="ECO:0000256" key="7">
    <source>
        <dbReference type="ARBA" id="ARBA00023136"/>
    </source>
</evidence>
<dbReference type="GO" id="GO:0005886">
    <property type="term" value="C:plasma membrane"/>
    <property type="evidence" value="ECO:0007669"/>
    <property type="project" value="TreeGrafter"/>
</dbReference>
<feature type="domain" description="P-type ATPase C-terminal" evidence="10">
    <location>
        <begin position="1054"/>
        <end position="1170"/>
    </location>
</feature>
<dbReference type="Gene3D" id="2.70.150.10">
    <property type="entry name" value="Calcium-transporting ATPase, cytoplasmic transduction domain A"/>
    <property type="match status" value="1"/>
</dbReference>
<dbReference type="Pfam" id="PF16209">
    <property type="entry name" value="PhoLip_ATPase_N"/>
    <property type="match status" value="1"/>
</dbReference>
<dbReference type="InterPro" id="IPR008250">
    <property type="entry name" value="ATPase_P-typ_transduc_dom_A_sf"/>
</dbReference>
<protein>
    <recommendedName>
        <fullName evidence="13">P-type phospholipid transporter</fullName>
    </recommendedName>
</protein>
<gene>
    <name evidence="11" type="ORF">RJ639_013587</name>
</gene>
<dbReference type="InterPro" id="IPR044492">
    <property type="entry name" value="P_typ_ATPase_HD_dom"/>
</dbReference>
<accession>A0AA88VHR3</accession>
<dbReference type="SFLD" id="SFLDG00002">
    <property type="entry name" value="C1.7:_P-type_atpase_like"/>
    <property type="match status" value="1"/>
</dbReference>
<dbReference type="PROSITE" id="PS00154">
    <property type="entry name" value="ATPASE_E1_E2"/>
    <property type="match status" value="1"/>
</dbReference>
<evidence type="ECO:0000259" key="9">
    <source>
        <dbReference type="Pfam" id="PF16209"/>
    </source>
</evidence>
<feature type="transmembrane region" description="Helical" evidence="8">
    <location>
        <begin position="338"/>
        <end position="360"/>
    </location>
</feature>
<keyword evidence="7 8" id="KW-0472">Membrane</keyword>
<evidence type="ECO:0008006" key="13">
    <source>
        <dbReference type="Google" id="ProtNLM"/>
    </source>
</evidence>
<dbReference type="GO" id="GO:0005524">
    <property type="term" value="F:ATP binding"/>
    <property type="evidence" value="ECO:0007669"/>
    <property type="project" value="InterPro"/>
</dbReference>
<feature type="domain" description="P-type ATPase C-terminal" evidence="10">
    <location>
        <begin position="936"/>
        <end position="1014"/>
    </location>
</feature>
<dbReference type="AlphaFoldDB" id="A0AA88VHR3"/>
<dbReference type="InterPro" id="IPR001757">
    <property type="entry name" value="P_typ_ATPase"/>
</dbReference>
<dbReference type="InterPro" id="IPR032630">
    <property type="entry name" value="P_typ_ATPase_c"/>
</dbReference>
<feature type="transmembrane region" description="Helical" evidence="8">
    <location>
        <begin position="1143"/>
        <end position="1165"/>
    </location>
</feature>
<sequence>MAVPLNTGYATSKLEEPPSRHHPSAPIATQATRSFHRNGHCRRELLNRLTMKRFVYINDDDLSDDLYCDNRISNRKYTLLNFLPKNLWEQFSRFMNQYFLLIACLQLWPLITPVNPASTWGPLIFIFAVSATKEAWDDYNRYLSDKKANEKEVWVVRQGVKKHVKGFNTVNKAIVVYVLVFDRVAVEWEVSMAVQAQDVRVGNIVWLRENDEVPCDLVLIGTSEPQGICYVEGVIECPNPDRDIRRFDANLRLFPPFLDNDVCPLTIKNTILQSCYLRNTEWACGVAVYTGNVYGWLQLLLSIVYSLLLFLGNETKLGMSRGVPEPKLTAVDAMIDKLTGAIFVFQIVVVIVLGIAGNVWKDTEARKQWYVQYPKESPWYELLVIPLRFELLCSIMIPISIKEAFNKLKAYREFMVDDKHLDFVSLDLVKSLYAKFIDWDNEMVDLETGTPSHATNTAISEDLGQVEYILTDKTGTLTENKMIFKRCCISGTFYGNESGDALKDVELLNAVTSGSPDVIRFLTVMAICNTVIPMQSKSGAISYKAQSQDEEALVRAAARLHIVFVRRNANILDIKFNGSAIEYEVLDTLEFTSDRKRMSVVVRDCRSGNIILLSKGADETVLPHASAGQQTRTFSEAVDQYAQLGLRTLCLAWRELEEDEYREWSSMFKEANSTLVDREWRVAEVCQRLEHDLDILGVAAIEDRLQDGVPETIETLRKAGINFWMLTGDKQNTAIQIALSCNFVSPEPKGQLLLINGKTEDEVCRSLERVLLTMRITKSEPKDVAFVVDGWALEIALKHYRKAFTELAILSRTAICCRATPSQKAQLVELLKSCDYRTLAIGDGGNDVRMIQQADIGVGISGREGLQASRAADYSIGSKSEIVVGLDGNLVVVIGDGEMLMAGGDGDFVLSQGDFSKIIFAGPNYGSSVQFNSTSSFSFISGVSGTSLFNSVSLMAYNVFYTSIPVLVSVLDKDLSEATVIQHPQILFYCQAGRLLNPSTFAGWFGRSLFHAVCNGGGHGLVTVAVVDEATVMVDDQREAALFLLIGKIITGNAFQAIVVFVITIHAYAFEKSEMEEVSMVALSGCIWLQASVVAIETNSFTILQHLAIWGNLIAFYAINWIVSALPSSGMYTIMFRLCRQPSYWITMILIVAAGMGPVLALKYFRYTYRSSKINILQQAERMGGPILSLGNIEPQPRSLEKDVSTLSISQPKSRNAVYEPLLSDSPNATRRSAGSATQFDFFQSPSRLSSSYSRNCKDN</sequence>
<evidence type="ECO:0000256" key="4">
    <source>
        <dbReference type="ARBA" id="ARBA00022842"/>
    </source>
</evidence>
<dbReference type="PANTHER" id="PTHR24092:SF19">
    <property type="entry name" value="PHOSPHOLIPID-TRANSPORTING ATPASE"/>
    <property type="match status" value="1"/>
</dbReference>
<evidence type="ECO:0000313" key="12">
    <source>
        <dbReference type="Proteomes" id="UP001188597"/>
    </source>
</evidence>
<dbReference type="SFLD" id="SFLDS00003">
    <property type="entry name" value="Haloacid_Dehalogenase"/>
    <property type="match status" value="1"/>
</dbReference>
<keyword evidence="12" id="KW-1185">Reference proteome</keyword>
<dbReference type="Proteomes" id="UP001188597">
    <property type="component" value="Unassembled WGS sequence"/>
</dbReference>
<keyword evidence="6 8" id="KW-1133">Transmembrane helix</keyword>
<reference evidence="11" key="1">
    <citation type="submission" date="2022-12" db="EMBL/GenBank/DDBJ databases">
        <title>Draft genome assemblies for two species of Escallonia (Escalloniales).</title>
        <authorList>
            <person name="Chanderbali A."/>
            <person name="Dervinis C."/>
            <person name="Anghel I."/>
            <person name="Soltis D."/>
            <person name="Soltis P."/>
            <person name="Zapata F."/>
        </authorList>
    </citation>
    <scope>NUCLEOTIDE SEQUENCE</scope>
    <source>
        <strain evidence="11">UCBG64.0493</strain>
        <tissue evidence="11">Leaf</tissue>
    </source>
</reference>
<evidence type="ECO:0000256" key="2">
    <source>
        <dbReference type="ARBA" id="ARBA00022692"/>
    </source>
</evidence>
<evidence type="ECO:0000256" key="3">
    <source>
        <dbReference type="ARBA" id="ARBA00022723"/>
    </source>
</evidence>
<feature type="transmembrane region" description="Helical" evidence="8">
    <location>
        <begin position="1042"/>
        <end position="1066"/>
    </location>
</feature>
<evidence type="ECO:0000259" key="10">
    <source>
        <dbReference type="Pfam" id="PF16212"/>
    </source>
</evidence>
<evidence type="ECO:0000256" key="6">
    <source>
        <dbReference type="ARBA" id="ARBA00022989"/>
    </source>
</evidence>
<dbReference type="InterPro" id="IPR032631">
    <property type="entry name" value="P-type_ATPase_N"/>
</dbReference>
<dbReference type="Pfam" id="PF13246">
    <property type="entry name" value="Cation_ATPase"/>
    <property type="match status" value="1"/>
</dbReference>
<dbReference type="SUPFAM" id="SSF81653">
    <property type="entry name" value="Calcium ATPase, transduction domain A"/>
    <property type="match status" value="1"/>
</dbReference>
<dbReference type="SFLD" id="SFLDF00027">
    <property type="entry name" value="p-type_atpase"/>
    <property type="match status" value="1"/>
</dbReference>
<keyword evidence="2 8" id="KW-0812">Transmembrane</keyword>
<feature type="transmembrane region" description="Helical" evidence="8">
    <location>
        <begin position="1078"/>
        <end position="1096"/>
    </location>
</feature>
<dbReference type="EMBL" id="JAVXUP010001693">
    <property type="protein sequence ID" value="KAK3008995.1"/>
    <property type="molecule type" value="Genomic_DNA"/>
</dbReference>
<dbReference type="GO" id="GO:0046872">
    <property type="term" value="F:metal ion binding"/>
    <property type="evidence" value="ECO:0007669"/>
    <property type="project" value="UniProtKB-KW"/>
</dbReference>
<feature type="transmembrane region" description="Helical" evidence="8">
    <location>
        <begin position="1103"/>
        <end position="1123"/>
    </location>
</feature>
<keyword evidence="4" id="KW-0460">Magnesium</keyword>
<comment type="subcellular location">
    <subcellularLocation>
        <location evidence="1">Membrane</location>
        <topology evidence="1">Multi-pass membrane protein</topology>
    </subcellularLocation>
</comment>
<proteinExistence type="predicted"/>
<dbReference type="FunFam" id="3.40.50.1000:FF:000084">
    <property type="entry name" value="Phospholipid-transporting ATPase"/>
    <property type="match status" value="1"/>
</dbReference>
<dbReference type="Gene3D" id="3.40.50.1000">
    <property type="entry name" value="HAD superfamily/HAD-like"/>
    <property type="match status" value="1"/>
</dbReference>
<comment type="caution">
    <text evidence="11">The sequence shown here is derived from an EMBL/GenBank/DDBJ whole genome shotgun (WGS) entry which is preliminary data.</text>
</comment>
<dbReference type="GO" id="GO:0016887">
    <property type="term" value="F:ATP hydrolysis activity"/>
    <property type="evidence" value="ECO:0007669"/>
    <property type="project" value="InterPro"/>
</dbReference>
<dbReference type="PRINTS" id="PR00119">
    <property type="entry name" value="CATATPASE"/>
</dbReference>
<dbReference type="FunFam" id="3.40.1110.10:FF:000033">
    <property type="entry name" value="Phospholipid-transporting ATPase"/>
    <property type="match status" value="1"/>
</dbReference>
<dbReference type="GO" id="GO:0140326">
    <property type="term" value="F:ATPase-coupled intramembrane lipid transporter activity"/>
    <property type="evidence" value="ECO:0007669"/>
    <property type="project" value="TreeGrafter"/>
</dbReference>